<dbReference type="RefSeq" id="WP_023172178.1">
    <property type="nucleotide sequence ID" value="NC_022600.1"/>
</dbReference>
<accession>U5QDX6</accession>
<name>U5QDX6_GLOK1</name>
<evidence type="ECO:0000313" key="2">
    <source>
        <dbReference type="Proteomes" id="UP000017396"/>
    </source>
</evidence>
<dbReference type="STRING" id="1183438.GKIL_0875"/>
<dbReference type="AlphaFoldDB" id="U5QDX6"/>
<dbReference type="HOGENOM" id="CLU_2825027_0_0_3"/>
<dbReference type="KEGG" id="glj:GKIL_0875"/>
<reference evidence="1 2" key="1">
    <citation type="journal article" date="2013" name="PLoS ONE">
        <title>Cultivation and Complete Genome Sequencing of Gloeobacter kilaueensis sp. nov., from a Lava Cave in Kilauea Caldera, Hawai'i.</title>
        <authorList>
            <person name="Saw J.H."/>
            <person name="Schatz M."/>
            <person name="Brown M.V."/>
            <person name="Kunkel D.D."/>
            <person name="Foster J.S."/>
            <person name="Shick H."/>
            <person name="Christensen S."/>
            <person name="Hou S."/>
            <person name="Wan X."/>
            <person name="Donachie S.P."/>
        </authorList>
    </citation>
    <scope>NUCLEOTIDE SEQUENCE [LARGE SCALE GENOMIC DNA]</scope>
    <source>
        <strain evidence="2">JS</strain>
    </source>
</reference>
<protein>
    <submittedName>
        <fullName evidence="1">Uncharacterized protein</fullName>
    </submittedName>
</protein>
<dbReference type="Proteomes" id="UP000017396">
    <property type="component" value="Chromosome"/>
</dbReference>
<gene>
    <name evidence="1" type="ORF">GKIL_0875</name>
</gene>
<keyword evidence="2" id="KW-1185">Reference proteome</keyword>
<sequence length="66" mass="7341">MSKIAVLHARIKEAAWEPRPGCRVAVAIVQADDSLLQILPLESPYGDGYERRWVPASSITLLEVRP</sequence>
<proteinExistence type="predicted"/>
<organism evidence="1 2">
    <name type="scientific">Gloeobacter kilaueensis (strain ATCC BAA-2537 / CCAP 1431/1 / ULC 316 / JS1)</name>
    <dbReference type="NCBI Taxonomy" id="1183438"/>
    <lineage>
        <taxon>Bacteria</taxon>
        <taxon>Bacillati</taxon>
        <taxon>Cyanobacteriota</taxon>
        <taxon>Cyanophyceae</taxon>
        <taxon>Gloeobacterales</taxon>
        <taxon>Gloeobacteraceae</taxon>
        <taxon>Gloeobacter</taxon>
    </lineage>
</organism>
<dbReference type="EMBL" id="CP003587">
    <property type="protein sequence ID" value="AGY57121.1"/>
    <property type="molecule type" value="Genomic_DNA"/>
</dbReference>
<evidence type="ECO:0000313" key="1">
    <source>
        <dbReference type="EMBL" id="AGY57121.1"/>
    </source>
</evidence>